<keyword evidence="2" id="KW-0808">Transferase</keyword>
<accession>A0ABU5HJE3</accession>
<sequence length="369" mass="42960">MKTKRITIITLQNVRNYGSVLQAIATQHIFEEMGCEVDFINYVRRDFSSTKERIRTWCRDMGGVKRFVIGFLLFPTFERQNKLFSKFLKRNLNVQDKIYCTEEDFKSFPIKSDIYCTGSDQTWNSNWNHGVLSPLFLSFVPDHVRKISYAASIGKTKLDEDELEATRDFLRRYSAISVREESAKEIIENQLGLSSVTHVLDPTLQVNREFWMKFVGVSKYKEPYVLIYQLNSNSQFDIYAKEYAKRKGCKLVRFCTRYDQIFKCGHAELVPKITDFVRLIAYADTVITDSFHATAFSINMNTNFISIYPSEFEGRLASILKLVGLESRHLIDYSDFSFVNQTLKDFTHANSILDVERENGYNFLRKAIG</sequence>
<dbReference type="EMBL" id="JARZAK010000001">
    <property type="protein sequence ID" value="MDY7256236.1"/>
    <property type="molecule type" value="Genomic_DNA"/>
</dbReference>
<dbReference type="EC" id="2.4.-.-" evidence="2"/>
<organism evidence="2 3">
    <name type="scientific">Bacteroides vicugnae</name>
    <dbReference type="NCBI Taxonomy" id="3037989"/>
    <lineage>
        <taxon>Bacteria</taxon>
        <taxon>Pseudomonadati</taxon>
        <taxon>Bacteroidota</taxon>
        <taxon>Bacteroidia</taxon>
        <taxon>Bacteroidales</taxon>
        <taxon>Bacteroidaceae</taxon>
        <taxon>Bacteroides</taxon>
    </lineage>
</organism>
<evidence type="ECO:0000259" key="1">
    <source>
        <dbReference type="Pfam" id="PF04230"/>
    </source>
</evidence>
<feature type="domain" description="Polysaccharide pyruvyl transferase" evidence="1">
    <location>
        <begin position="16"/>
        <end position="310"/>
    </location>
</feature>
<comment type="caution">
    <text evidence="2">The sequence shown here is derived from an EMBL/GenBank/DDBJ whole genome shotgun (WGS) entry which is preliminary data.</text>
</comment>
<gene>
    <name evidence="2" type="ORF">QHG74_00660</name>
</gene>
<keyword evidence="3" id="KW-1185">Reference proteome</keyword>
<reference evidence="2 3" key="1">
    <citation type="submission" date="2023-04" db="EMBL/GenBank/DDBJ databases">
        <title>Bacteroides pacosi sp. nov., isolated from the fecal material of an alpaca.</title>
        <authorList>
            <person name="Miller S."/>
            <person name="Hendry M."/>
            <person name="King J."/>
            <person name="Sankaranarayanan K."/>
            <person name="Lawson P.A."/>
        </authorList>
    </citation>
    <scope>NUCLEOTIDE SEQUENCE [LARGE SCALE GENOMIC DNA]</scope>
    <source>
        <strain evidence="2 3">A2-P53</strain>
    </source>
</reference>
<dbReference type="Proteomes" id="UP001292913">
    <property type="component" value="Unassembled WGS sequence"/>
</dbReference>
<protein>
    <submittedName>
        <fullName evidence="2">Polysaccharide pyruvyl transferase family protein</fullName>
        <ecNumber evidence="2">2.4.-.-</ecNumber>
    </submittedName>
</protein>
<dbReference type="InterPro" id="IPR007345">
    <property type="entry name" value="Polysacch_pyruvyl_Trfase"/>
</dbReference>
<name>A0ABU5HJE3_9BACE</name>
<dbReference type="Pfam" id="PF04230">
    <property type="entry name" value="PS_pyruv_trans"/>
    <property type="match status" value="1"/>
</dbReference>
<dbReference type="GO" id="GO:0016757">
    <property type="term" value="F:glycosyltransferase activity"/>
    <property type="evidence" value="ECO:0007669"/>
    <property type="project" value="UniProtKB-KW"/>
</dbReference>
<proteinExistence type="predicted"/>
<evidence type="ECO:0000313" key="2">
    <source>
        <dbReference type="EMBL" id="MDY7256236.1"/>
    </source>
</evidence>
<keyword evidence="2" id="KW-0328">Glycosyltransferase</keyword>
<evidence type="ECO:0000313" key="3">
    <source>
        <dbReference type="Proteomes" id="UP001292913"/>
    </source>
</evidence>
<dbReference type="RefSeq" id="WP_321020681.1">
    <property type="nucleotide sequence ID" value="NZ_JARZAK010000001.1"/>
</dbReference>